<gene>
    <name evidence="1" type="ORF">NP603_13995</name>
</gene>
<comment type="caution">
    <text evidence="1">The sequence shown here is derived from an EMBL/GenBank/DDBJ whole genome shotgun (WGS) entry which is preliminary data.</text>
</comment>
<organism evidence="1 2">
    <name type="scientific">Methylomonas aurea</name>
    <dbReference type="NCBI Taxonomy" id="2952224"/>
    <lineage>
        <taxon>Bacteria</taxon>
        <taxon>Pseudomonadati</taxon>
        <taxon>Pseudomonadota</taxon>
        <taxon>Gammaproteobacteria</taxon>
        <taxon>Methylococcales</taxon>
        <taxon>Methylococcaceae</taxon>
        <taxon>Methylomonas</taxon>
    </lineage>
</organism>
<dbReference type="Proteomes" id="UP001524569">
    <property type="component" value="Unassembled WGS sequence"/>
</dbReference>
<proteinExistence type="predicted"/>
<reference evidence="1 2" key="1">
    <citation type="submission" date="2022-07" db="EMBL/GenBank/DDBJ databases">
        <title>Methylomonas rivi sp. nov., Methylomonas rosea sp. nov., Methylomonas aureus sp. nov. and Methylomonas subterranea sp. nov., four novel methanotrophs isolated from a freshwater creek and the deep terrestrial subsurface.</title>
        <authorList>
            <person name="Abin C."/>
            <person name="Sankaranarayanan K."/>
            <person name="Garner C."/>
            <person name="Sindelar R."/>
            <person name="Kotary K."/>
            <person name="Garner R."/>
            <person name="Barclay S."/>
            <person name="Lawson P."/>
            <person name="Krumholz L."/>
        </authorList>
    </citation>
    <scope>NUCLEOTIDE SEQUENCE [LARGE SCALE GENOMIC DNA]</scope>
    <source>
        <strain evidence="1 2">SURF-1</strain>
    </source>
</reference>
<sequence length="178" mass="19416">MADFAPTPRRRCPAPIRLLGLVFGLLLQTGHADDAEEAKTKANYLYNFTKFVEWPAPAADTLHICVVGSEAVVNILSDLASRDTKGRLLQIWSGVDDPHVCQILYVERTVAELPALMREVSGTPVLTVSDADAFAEQGGAVGFYSENGQIKLSVNPEAVRKAQLKINALLMEIARIVR</sequence>
<evidence type="ECO:0000313" key="2">
    <source>
        <dbReference type="Proteomes" id="UP001524569"/>
    </source>
</evidence>
<keyword evidence="2" id="KW-1185">Reference proteome</keyword>
<dbReference type="RefSeq" id="WP_256611520.1">
    <property type="nucleotide sequence ID" value="NZ_JANIBM010000020.1"/>
</dbReference>
<dbReference type="Pfam" id="PF13689">
    <property type="entry name" value="DUF4154"/>
    <property type="match status" value="1"/>
</dbReference>
<protein>
    <submittedName>
        <fullName evidence="1">YfiR family protein</fullName>
    </submittedName>
</protein>
<evidence type="ECO:0000313" key="1">
    <source>
        <dbReference type="EMBL" id="MCQ8182229.1"/>
    </source>
</evidence>
<dbReference type="EMBL" id="JANIBM010000020">
    <property type="protein sequence ID" value="MCQ8182229.1"/>
    <property type="molecule type" value="Genomic_DNA"/>
</dbReference>
<dbReference type="InterPro" id="IPR025293">
    <property type="entry name" value="YfiR/HmsC-like"/>
</dbReference>
<accession>A0ABT1UJ12</accession>
<name>A0ABT1UJ12_9GAMM</name>